<keyword evidence="3" id="KW-1185">Reference proteome</keyword>
<dbReference type="RefSeq" id="WP_238309450.1">
    <property type="nucleotide sequence ID" value="NZ_BPQV01000001.1"/>
</dbReference>
<name>A0ABQ4T5H9_METOR</name>
<gene>
    <name evidence="2" type="ORF">LKMONMHP_0348</name>
</gene>
<dbReference type="Proteomes" id="UP001055156">
    <property type="component" value="Unassembled WGS sequence"/>
</dbReference>
<evidence type="ECO:0000256" key="1">
    <source>
        <dbReference type="SAM" id="MobiDB-lite"/>
    </source>
</evidence>
<evidence type="ECO:0000313" key="2">
    <source>
        <dbReference type="EMBL" id="GJE25510.1"/>
    </source>
</evidence>
<evidence type="ECO:0000313" key="3">
    <source>
        <dbReference type="Proteomes" id="UP001055156"/>
    </source>
</evidence>
<feature type="region of interest" description="Disordered" evidence="1">
    <location>
        <begin position="67"/>
        <end position="96"/>
    </location>
</feature>
<feature type="compositionally biased region" description="Pro residues" evidence="1">
    <location>
        <begin position="319"/>
        <end position="328"/>
    </location>
</feature>
<proteinExistence type="predicted"/>
<reference evidence="2" key="2">
    <citation type="submission" date="2021-08" db="EMBL/GenBank/DDBJ databases">
        <authorList>
            <person name="Tani A."/>
            <person name="Ola A."/>
            <person name="Ogura Y."/>
            <person name="Katsura K."/>
            <person name="Hayashi T."/>
        </authorList>
    </citation>
    <scope>NUCLEOTIDE SEQUENCE</scope>
    <source>
        <strain evidence="2">NBRC 15689</strain>
    </source>
</reference>
<dbReference type="EMBL" id="BPQV01000001">
    <property type="protein sequence ID" value="GJE25510.1"/>
    <property type="molecule type" value="Genomic_DNA"/>
</dbReference>
<dbReference type="InterPro" id="IPR035437">
    <property type="entry name" value="SNase_OB-fold_sf"/>
</dbReference>
<feature type="region of interest" description="Disordered" evidence="1">
    <location>
        <begin position="301"/>
        <end position="371"/>
    </location>
</feature>
<feature type="compositionally biased region" description="Low complexity" evidence="1">
    <location>
        <begin position="329"/>
        <end position="348"/>
    </location>
</feature>
<feature type="compositionally biased region" description="Acidic residues" evidence="1">
    <location>
        <begin position="349"/>
        <end position="359"/>
    </location>
</feature>
<protein>
    <recommendedName>
        <fullName evidence="4">Nuclease</fullName>
    </recommendedName>
</protein>
<feature type="region of interest" description="Disordered" evidence="1">
    <location>
        <begin position="186"/>
        <end position="232"/>
    </location>
</feature>
<reference evidence="2" key="1">
    <citation type="journal article" date="2021" name="Front. Microbiol.">
        <title>Comprehensive Comparative Genomics and Phenotyping of Methylobacterium Species.</title>
        <authorList>
            <person name="Alessa O."/>
            <person name="Ogura Y."/>
            <person name="Fujitani Y."/>
            <person name="Takami H."/>
            <person name="Hayashi T."/>
            <person name="Sahin N."/>
            <person name="Tani A."/>
        </authorList>
    </citation>
    <scope>NUCLEOTIDE SEQUENCE</scope>
    <source>
        <strain evidence="2">NBRC 15689</strain>
    </source>
</reference>
<organism evidence="2 3">
    <name type="scientific">Methylobacterium organophilum</name>
    <dbReference type="NCBI Taxonomy" id="410"/>
    <lineage>
        <taxon>Bacteria</taxon>
        <taxon>Pseudomonadati</taxon>
        <taxon>Pseudomonadota</taxon>
        <taxon>Alphaproteobacteria</taxon>
        <taxon>Hyphomicrobiales</taxon>
        <taxon>Methylobacteriaceae</taxon>
        <taxon>Methylobacterium</taxon>
    </lineage>
</organism>
<dbReference type="SUPFAM" id="SSF50199">
    <property type="entry name" value="Staphylococcal nuclease"/>
    <property type="match status" value="1"/>
</dbReference>
<comment type="caution">
    <text evidence="2">The sequence shown here is derived from an EMBL/GenBank/DDBJ whole genome shotgun (WGS) entry which is preliminary data.</text>
</comment>
<sequence>MTSAGASTVFLPTADEEARLRGLILAELDRQRAHPLARQTLALMVEAATEPTEEAPGYRVVDRHGAPRMRPVPAADPFQEKKSRKKAGPAPAVPAEPVPFTLEDLVAELRARHPALFAPIPEPAPEPVEPPRDPLAEVKAASARFVETQSALARSFANRSAERGRAMASAASGAFEGWRARRDRRLAPSPPYPVPAPAEEAPPVASAAAAQGLEGPPPFSPPPQGDRPGLGAAGLTRLRRLGADAGDRLREGRHRLLDRAQGFGWRDQGDGARRSRTLLAGFAGLTALAVVAAVLVSGGDEEEATAPKPQASTEAPRPAKAPAPPPSQAPAQAPSQAKPPSQAKAPPADTEEQPPEGEELPAPSRNPNELRGPAEVIDTATLRVAGKVVHLFGVEWVRGGQAEELTKYLAGREVTCLPAPGSSAHTCTVESRDLSEVVLFNGGGRASSEATPELIAAEDHARSERLGVWKR</sequence>
<accession>A0ABQ4T5H9</accession>
<evidence type="ECO:0008006" key="4">
    <source>
        <dbReference type="Google" id="ProtNLM"/>
    </source>
</evidence>
<feature type="compositionally biased region" description="Pro residues" evidence="1">
    <location>
        <begin position="215"/>
        <end position="225"/>
    </location>
</feature>
<feature type="compositionally biased region" description="Low complexity" evidence="1">
    <location>
        <begin position="197"/>
        <end position="214"/>
    </location>
</feature>